<evidence type="ECO:0000313" key="3">
    <source>
        <dbReference type="EMBL" id="QCK87244.1"/>
    </source>
</evidence>
<keyword evidence="2" id="KW-0812">Transmembrane</keyword>
<keyword evidence="2" id="KW-0472">Membrane</keyword>
<accession>A0A4D7QPQ6</accession>
<evidence type="ECO:0000256" key="2">
    <source>
        <dbReference type="SAM" id="Phobius"/>
    </source>
</evidence>
<evidence type="ECO:0008006" key="5">
    <source>
        <dbReference type="Google" id="ProtNLM"/>
    </source>
</evidence>
<dbReference type="EMBL" id="CP039865">
    <property type="protein sequence ID" value="QCK87244.1"/>
    <property type="molecule type" value="Genomic_DNA"/>
</dbReference>
<evidence type="ECO:0000313" key="4">
    <source>
        <dbReference type="Proteomes" id="UP000298588"/>
    </source>
</evidence>
<gene>
    <name evidence="3" type="ORF">E8L99_16510</name>
</gene>
<name>A0A4D7QPQ6_9HYPH</name>
<dbReference type="RefSeq" id="WP_137100573.1">
    <property type="nucleotide sequence ID" value="NZ_CP039865.1"/>
</dbReference>
<feature type="compositionally biased region" description="Basic and acidic residues" evidence="1">
    <location>
        <begin position="743"/>
        <end position="757"/>
    </location>
</feature>
<feature type="region of interest" description="Disordered" evidence="1">
    <location>
        <begin position="819"/>
        <end position="840"/>
    </location>
</feature>
<proteinExistence type="predicted"/>
<reference evidence="3 4" key="1">
    <citation type="submission" date="2019-04" db="EMBL/GenBank/DDBJ databases">
        <title>Phreatobacter aquaticus sp. nov.</title>
        <authorList>
            <person name="Choi A."/>
            <person name="Baek K."/>
        </authorList>
    </citation>
    <scope>NUCLEOTIDE SEQUENCE [LARGE SCALE GENOMIC DNA]</scope>
    <source>
        <strain evidence="3 4">NMCR1094</strain>
    </source>
</reference>
<evidence type="ECO:0000256" key="1">
    <source>
        <dbReference type="SAM" id="MobiDB-lite"/>
    </source>
</evidence>
<dbReference type="KEGG" id="paqt:E8L99_16510"/>
<feature type="region of interest" description="Disordered" evidence="1">
    <location>
        <begin position="648"/>
        <end position="687"/>
    </location>
</feature>
<sequence>MSNPSVTATVSAVDNATAVFLKVAQEAKRLSDAFKQIGAANIQIGGIDQAASKVGALNTALGHTVTMQSRLASGFRAIGTSVGASLGGVIASLPVQMARVAREMDTIRTDLNVFGDVSGPDLARAEAIARNSRALTPEGYAGNMRGIMELIKAGIPQASAASALDHVQMYARMTGQPMAKAAEELAQIVFMQRQVRAETERTVGEGRNRRTYRVGDQIPVELATSNEVQTAFTETSGRLLRVNRLAPGGMQQTAQFYKFAQPAAHGFQVPADQLDAMGIALARNGIMGAEAGNALRSGWARLASPRGPGRTALAANGIRWEDVVSIDPTLINARGFNSALESRIGRLSPQHRRRFEADFAKYQADLATARALQDPEARKNAENAALEAQRERLGASLQATGDRRFSDRAKQQNFLSTYMSNAATQVDLIKMIRQLKEKGAGIGAFNNIFGQEMGSRLFAMPIEQLDSIQGELEKQRAAEVFAEARRKLFEAFTTSLNDLGSATNSFLDRITKPFTDVLTPMFNRAAAGLKSLTGSLTDTQAMALGAGSVIAGLATSIGLLRGAVALLGLGGAGAGAAGGIGAAAGAAGVAISGLIGWIGGLGVAASLVAERLRVALEPTIRRDIEARNNVPNPGAAIGDQPDLALRQGTVDENRRWREANQRRSADRDFYGPDSPHTPNYTPSRDPVGDAVATFVPAALRLFRDTLFPQPGRAGLWEMGGGGSPARIPSTIPNLDPADYERSYRAQRERDRDPEGARGRAFNRVHGDTPQSSVSVTGTAEVRNEVKVSVEAGAMFAVHVAQIARDAVMPLINGVNTGRGMGGSQGVSAPGATATPSTGVQ</sequence>
<feature type="region of interest" description="Disordered" evidence="1">
    <location>
        <begin position="743"/>
        <end position="775"/>
    </location>
</feature>
<dbReference type="AlphaFoldDB" id="A0A4D7QPQ6"/>
<dbReference type="Proteomes" id="UP000298588">
    <property type="component" value="Chromosome"/>
</dbReference>
<feature type="transmembrane region" description="Helical" evidence="2">
    <location>
        <begin position="594"/>
        <end position="612"/>
    </location>
</feature>
<keyword evidence="4" id="KW-1185">Reference proteome</keyword>
<feature type="compositionally biased region" description="Basic and acidic residues" evidence="1">
    <location>
        <begin position="649"/>
        <end position="670"/>
    </location>
</feature>
<organism evidence="3 4">
    <name type="scientific">Phreatobacter aquaticus</name>
    <dbReference type="NCBI Taxonomy" id="2570229"/>
    <lineage>
        <taxon>Bacteria</taxon>
        <taxon>Pseudomonadati</taxon>
        <taxon>Pseudomonadota</taxon>
        <taxon>Alphaproteobacteria</taxon>
        <taxon>Hyphomicrobiales</taxon>
        <taxon>Phreatobacteraceae</taxon>
        <taxon>Phreatobacter</taxon>
    </lineage>
</organism>
<protein>
    <recommendedName>
        <fullName evidence="5">Phage tail tape measure protein</fullName>
    </recommendedName>
</protein>
<keyword evidence="2" id="KW-1133">Transmembrane helix</keyword>
<feature type="transmembrane region" description="Helical" evidence="2">
    <location>
        <begin position="567"/>
        <end position="588"/>
    </location>
</feature>